<dbReference type="PROSITE" id="PS50005">
    <property type="entry name" value="TPR"/>
    <property type="match status" value="1"/>
</dbReference>
<evidence type="ECO:0000313" key="4">
    <source>
        <dbReference type="Proteomes" id="UP000269793"/>
    </source>
</evidence>
<keyword evidence="4" id="KW-1185">Reference proteome</keyword>
<dbReference type="OrthoDB" id="2423701at2759"/>
<keyword evidence="1" id="KW-0802">TPR repeat</keyword>
<gene>
    <name evidence="3" type="ORF">DNF11_1568</name>
</gene>
<name>A0A3G2S5X4_MALR7</name>
<dbReference type="InterPro" id="IPR036047">
    <property type="entry name" value="F-box-like_dom_sf"/>
</dbReference>
<dbReference type="AlphaFoldDB" id="A0A3G2S5X4"/>
<dbReference type="Gene3D" id="1.20.1280.50">
    <property type="match status" value="1"/>
</dbReference>
<dbReference type="SUPFAM" id="SSF81383">
    <property type="entry name" value="F-box domain"/>
    <property type="match status" value="1"/>
</dbReference>
<reference evidence="3 4" key="1">
    <citation type="submission" date="2018-10" db="EMBL/GenBank/DDBJ databases">
        <title>Complete genome sequence of Malassezia restricta CBS 7877.</title>
        <authorList>
            <person name="Morand S.C."/>
            <person name="Bertignac M."/>
            <person name="Iltis A."/>
            <person name="Kolder I."/>
            <person name="Pirovano W."/>
            <person name="Jourdain R."/>
            <person name="Clavaud C."/>
        </authorList>
    </citation>
    <scope>NUCLEOTIDE SEQUENCE [LARGE SCALE GENOMIC DNA]</scope>
    <source>
        <strain evidence="3 4">CBS 7877</strain>
    </source>
</reference>
<sequence>MMASEPWDVHVHRTTEQLAKTTDATKRAYIYLRRAHLYAQASDIKQSLADLRRCLRLAPSQTEILMQSAQVFEKLGYHEKGERLRVMARAREVAEPVSTAMSRIPMELLIRVLRLLPFVSLVQCRGVCQRWNESIIKHSVFWQAVYIRAPPPQMAAETAAHYQKKAFLTFLRRGGSSVRSVSIKRPLSHLKNLPDTLARIPLTSFAVESQYAPRWFVWSLQQTHLRTLCLRSSVPDLLPAPGSSACQLQSLTLERVTMSVADTPLLRACDALAHFVYDMGDALHATEHMRAKYGTPPSLLVQHAHATLEHIELRGKAAWHIQCPPPHTTQEPVSYPHLRHFHAPLALLGRVALWPALDSFEVSIPDAAALREQADLLALTQAMCASLEVLRLRIGTNSDTRLACTVLESCSRIHTLHVVLDAYGPTPPDLLWPTWDAALAQPLTPSLLLQMLTPGALANSASHVRVCCPRLRRLDVQDANTIRGRELLHLVHVRAGLAQQQTLADAWRAVSREARPDTLVACEALEYLDIDLCAHVPESVVDFVRQRVPHTVWHGYSRHRLDFFGTRERTFRARFT</sequence>
<accession>A0A3G2S5X4</accession>
<evidence type="ECO:0000259" key="2">
    <source>
        <dbReference type="PROSITE" id="PS50181"/>
    </source>
</evidence>
<dbReference type="Proteomes" id="UP000269793">
    <property type="component" value="Chromosome III"/>
</dbReference>
<dbReference type="InterPro" id="IPR011990">
    <property type="entry name" value="TPR-like_helical_dom_sf"/>
</dbReference>
<dbReference type="CDD" id="cd09917">
    <property type="entry name" value="F-box_SF"/>
    <property type="match status" value="1"/>
</dbReference>
<dbReference type="Pfam" id="PF12937">
    <property type="entry name" value="F-box-like"/>
    <property type="match status" value="1"/>
</dbReference>
<dbReference type="PROSITE" id="PS50181">
    <property type="entry name" value="FBOX"/>
    <property type="match status" value="1"/>
</dbReference>
<dbReference type="STRING" id="425264.A0A3G2S5X4"/>
<evidence type="ECO:0000256" key="1">
    <source>
        <dbReference type="PROSITE-ProRule" id="PRU00339"/>
    </source>
</evidence>
<dbReference type="InterPro" id="IPR001810">
    <property type="entry name" value="F-box_dom"/>
</dbReference>
<dbReference type="SUPFAM" id="SSF48452">
    <property type="entry name" value="TPR-like"/>
    <property type="match status" value="1"/>
</dbReference>
<evidence type="ECO:0000313" key="3">
    <source>
        <dbReference type="EMBL" id="AYO42518.1"/>
    </source>
</evidence>
<dbReference type="InterPro" id="IPR019734">
    <property type="entry name" value="TPR_rpt"/>
</dbReference>
<feature type="repeat" description="TPR" evidence="1">
    <location>
        <begin position="28"/>
        <end position="61"/>
    </location>
</feature>
<dbReference type="VEuPathDB" id="FungiDB:DNF11_1568"/>
<feature type="domain" description="F-box" evidence="2">
    <location>
        <begin position="98"/>
        <end position="145"/>
    </location>
</feature>
<dbReference type="EMBL" id="CP033150">
    <property type="protein sequence ID" value="AYO42518.1"/>
    <property type="molecule type" value="Genomic_DNA"/>
</dbReference>
<dbReference type="SMART" id="SM00256">
    <property type="entry name" value="FBOX"/>
    <property type="match status" value="1"/>
</dbReference>
<protein>
    <submittedName>
        <fullName evidence="3">F-box-like protein</fullName>
    </submittedName>
</protein>
<proteinExistence type="predicted"/>
<dbReference type="Gene3D" id="1.25.40.10">
    <property type="entry name" value="Tetratricopeptide repeat domain"/>
    <property type="match status" value="1"/>
</dbReference>
<organism evidence="3 4">
    <name type="scientific">Malassezia restricta (strain ATCC 96810 / NBRC 103918 / CBS 7877)</name>
    <name type="common">Seborrheic dermatitis infection agent</name>
    <dbReference type="NCBI Taxonomy" id="425264"/>
    <lineage>
        <taxon>Eukaryota</taxon>
        <taxon>Fungi</taxon>
        <taxon>Dikarya</taxon>
        <taxon>Basidiomycota</taxon>
        <taxon>Ustilaginomycotina</taxon>
        <taxon>Malasseziomycetes</taxon>
        <taxon>Malasseziales</taxon>
        <taxon>Malasseziaceae</taxon>
        <taxon>Malassezia</taxon>
    </lineage>
</organism>